<sequence length="468" mass="55758">MMDFDDDFDFMTNDIKCVQHSTNDYEKDNFEFPIFHSTPSISRSKQVLRSVDYPSIKQYYGIVTFSDYKLPIIYRLINETHYIPYIRFSYVLNIFEHPSYKEFSIDVRNLPIIEMTSIEKIYYDQISSLTNDTDWSNNQLLSVSMLDGVLAIINLTEYFHSKTDSSSIEQYQKWREAMNTVRQEAHDRWILDEKTILIRLKENKDDNKTCISSTSIAKRRALIEQRLDLSIVDEEGGFVQIDSYIYPYVKNQLDNQLYINLNDIRQTNIPLSSYMIYYSNRESAIYRSYTIVIEQAQSNYEWNIIRHGRNNDLLKYLPGKKRIEEHLSDDNIPFISLQTFLHLFLNKKSNINIQFVQLFETSSLDEIEFNYKNNVARQFIMITKRQGGFINGNIPCLIFPQLNQPIIWIPSETKTQRKMTNDERLYLNIILLYYGLWKKLLTRKKQWYLKEIDGNDKENLNLEILFNV</sequence>
<proteinExistence type="predicted"/>
<dbReference type="AlphaFoldDB" id="A0A815DH90"/>
<reference evidence="1" key="1">
    <citation type="submission" date="2021-02" db="EMBL/GenBank/DDBJ databases">
        <authorList>
            <person name="Nowell W R."/>
        </authorList>
    </citation>
    <scope>NUCLEOTIDE SEQUENCE</scope>
</reference>
<evidence type="ECO:0000313" key="2">
    <source>
        <dbReference type="EMBL" id="CAF3921594.1"/>
    </source>
</evidence>
<gene>
    <name evidence="1" type="ORF">JYZ213_LOCUS31912</name>
    <name evidence="2" type="ORF">OXD698_LOCUS25053</name>
</gene>
<dbReference type="Proteomes" id="UP000663844">
    <property type="component" value="Unassembled WGS sequence"/>
</dbReference>
<accession>A0A815DH90</accession>
<name>A0A815DH90_9BILA</name>
<dbReference type="EMBL" id="CAJOAZ010002362">
    <property type="protein sequence ID" value="CAF3921594.1"/>
    <property type="molecule type" value="Genomic_DNA"/>
</dbReference>
<comment type="caution">
    <text evidence="1">The sequence shown here is derived from an EMBL/GenBank/DDBJ whole genome shotgun (WGS) entry which is preliminary data.</text>
</comment>
<protein>
    <submittedName>
        <fullName evidence="1">Uncharacterized protein</fullName>
    </submittedName>
</protein>
<evidence type="ECO:0000313" key="3">
    <source>
        <dbReference type="Proteomes" id="UP000663845"/>
    </source>
</evidence>
<dbReference type="EMBL" id="CAJNOG010000553">
    <property type="protein sequence ID" value="CAF1293602.1"/>
    <property type="molecule type" value="Genomic_DNA"/>
</dbReference>
<organism evidence="1 3">
    <name type="scientific">Adineta steineri</name>
    <dbReference type="NCBI Taxonomy" id="433720"/>
    <lineage>
        <taxon>Eukaryota</taxon>
        <taxon>Metazoa</taxon>
        <taxon>Spiralia</taxon>
        <taxon>Gnathifera</taxon>
        <taxon>Rotifera</taxon>
        <taxon>Eurotatoria</taxon>
        <taxon>Bdelloidea</taxon>
        <taxon>Adinetida</taxon>
        <taxon>Adinetidae</taxon>
        <taxon>Adineta</taxon>
    </lineage>
</organism>
<dbReference type="Proteomes" id="UP000663845">
    <property type="component" value="Unassembled WGS sequence"/>
</dbReference>
<evidence type="ECO:0000313" key="1">
    <source>
        <dbReference type="EMBL" id="CAF1293602.1"/>
    </source>
</evidence>